<dbReference type="FunFam" id="1.10.10.10:FF:000001">
    <property type="entry name" value="LysR family transcriptional regulator"/>
    <property type="match status" value="1"/>
</dbReference>
<comment type="similarity">
    <text evidence="1">Belongs to the LysR transcriptional regulatory family.</text>
</comment>
<dbReference type="GO" id="GO:0003700">
    <property type="term" value="F:DNA-binding transcription factor activity"/>
    <property type="evidence" value="ECO:0007669"/>
    <property type="project" value="InterPro"/>
</dbReference>
<dbReference type="PANTHER" id="PTHR30126">
    <property type="entry name" value="HTH-TYPE TRANSCRIPTIONAL REGULATOR"/>
    <property type="match status" value="1"/>
</dbReference>
<dbReference type="PANTHER" id="PTHR30126:SF40">
    <property type="entry name" value="HTH-TYPE TRANSCRIPTIONAL REGULATOR GLTR"/>
    <property type="match status" value="1"/>
</dbReference>
<dbReference type="EMBL" id="CAADIS010000004">
    <property type="protein sequence ID" value="VFS18925.1"/>
    <property type="molecule type" value="Genomic_DNA"/>
</dbReference>
<name>A0A484X919_ECOLX</name>
<dbReference type="Proteomes" id="UP000372890">
    <property type="component" value="Unassembled WGS sequence"/>
</dbReference>
<dbReference type="Pfam" id="PF03466">
    <property type="entry name" value="LysR_substrate"/>
    <property type="match status" value="1"/>
</dbReference>
<dbReference type="PROSITE" id="PS50931">
    <property type="entry name" value="HTH_LYSR"/>
    <property type="match status" value="1"/>
</dbReference>
<dbReference type="CDD" id="cd08442">
    <property type="entry name" value="PBP2_YofA_SoxR_like"/>
    <property type="match status" value="1"/>
</dbReference>
<dbReference type="SUPFAM" id="SSF46785">
    <property type="entry name" value="Winged helix' DNA-binding domain"/>
    <property type="match status" value="1"/>
</dbReference>
<accession>A0A484X919</accession>
<evidence type="ECO:0000256" key="4">
    <source>
        <dbReference type="ARBA" id="ARBA00023163"/>
    </source>
</evidence>
<dbReference type="Gene3D" id="1.10.10.10">
    <property type="entry name" value="Winged helix-like DNA-binding domain superfamily/Winged helix DNA-binding domain"/>
    <property type="match status" value="1"/>
</dbReference>
<evidence type="ECO:0000256" key="2">
    <source>
        <dbReference type="ARBA" id="ARBA00023015"/>
    </source>
</evidence>
<dbReference type="SUPFAM" id="SSF53850">
    <property type="entry name" value="Periplasmic binding protein-like II"/>
    <property type="match status" value="1"/>
</dbReference>
<evidence type="ECO:0000256" key="3">
    <source>
        <dbReference type="ARBA" id="ARBA00023125"/>
    </source>
</evidence>
<evidence type="ECO:0000313" key="6">
    <source>
        <dbReference type="EMBL" id="VFS18925.1"/>
    </source>
</evidence>
<dbReference type="Pfam" id="PF00126">
    <property type="entry name" value="HTH_1"/>
    <property type="match status" value="1"/>
</dbReference>
<organism evidence="6 7">
    <name type="scientific">Escherichia coli</name>
    <dbReference type="NCBI Taxonomy" id="562"/>
    <lineage>
        <taxon>Bacteria</taxon>
        <taxon>Pseudomonadati</taxon>
        <taxon>Pseudomonadota</taxon>
        <taxon>Gammaproteobacteria</taxon>
        <taxon>Enterobacterales</taxon>
        <taxon>Enterobacteriaceae</taxon>
        <taxon>Escherichia</taxon>
    </lineage>
</organism>
<feature type="domain" description="HTH lysR-type" evidence="5">
    <location>
        <begin position="1"/>
        <end position="58"/>
    </location>
</feature>
<evidence type="ECO:0000256" key="1">
    <source>
        <dbReference type="ARBA" id="ARBA00009437"/>
    </source>
</evidence>
<dbReference type="InterPro" id="IPR036390">
    <property type="entry name" value="WH_DNA-bd_sf"/>
</dbReference>
<dbReference type="GO" id="GO:0000976">
    <property type="term" value="F:transcription cis-regulatory region binding"/>
    <property type="evidence" value="ECO:0007669"/>
    <property type="project" value="TreeGrafter"/>
</dbReference>
<evidence type="ECO:0000259" key="5">
    <source>
        <dbReference type="PROSITE" id="PS50931"/>
    </source>
</evidence>
<keyword evidence="4" id="KW-0804">Transcription</keyword>
<dbReference type="Gene3D" id="3.40.190.290">
    <property type="match status" value="1"/>
</dbReference>
<proteinExistence type="inferred from homology"/>
<dbReference type="InterPro" id="IPR005119">
    <property type="entry name" value="LysR_subst-bd"/>
</dbReference>
<reference evidence="6 7" key="1">
    <citation type="submission" date="2019-03" db="EMBL/GenBank/DDBJ databases">
        <authorList>
            <consortium name="Pathogen Informatics"/>
        </authorList>
    </citation>
    <scope>NUCLEOTIDE SEQUENCE [LARGE SCALE GENOMIC DNA]</scope>
    <source>
        <strain evidence="6 7">NCTC9001</strain>
    </source>
</reference>
<gene>
    <name evidence="6" type="primary">gltR</name>
    <name evidence="6" type="ORF">NCTC9001_03045</name>
</gene>
<dbReference type="AlphaFoldDB" id="A0A484X919"/>
<sequence>MDLTQLEMFNAVAEAGSITQAAAKVHRVPSNLTTRLRQLETELGVDLFIRENQRLRLSPAGHNFLRYSQQILTLVDEARSVVAGDEPQGLFSLGSLESTAAVRIPATLAEFNRRYPKIQFSLSTGPSGTMLEGVLEGKLNAAFIDGPINHTAIDGIPVYREELMIVTPQGHAPVTRASQVNGSNIYAFRANCSYRRHFESWFHADGAASGNYSRDGVLSRDVGLCGRRSRHCAYSTLYAGKYAGHHQVEAWPLAEQWRWLTTWLVWRRGAKTRPLEAFIQLLDAPDSAKQGYQ</sequence>
<evidence type="ECO:0000313" key="7">
    <source>
        <dbReference type="Proteomes" id="UP000372890"/>
    </source>
</evidence>
<protein>
    <submittedName>
        <fullName evidence="6">Transcriptional regulator YneJ</fullName>
    </submittedName>
</protein>
<keyword evidence="2" id="KW-0805">Transcription regulation</keyword>
<dbReference type="InterPro" id="IPR036388">
    <property type="entry name" value="WH-like_DNA-bd_sf"/>
</dbReference>
<keyword evidence="3" id="KW-0238">DNA-binding</keyword>
<dbReference type="InterPro" id="IPR000847">
    <property type="entry name" value="LysR_HTH_N"/>
</dbReference>